<feature type="compositionally biased region" description="Basic and acidic residues" evidence="1">
    <location>
        <begin position="495"/>
        <end position="508"/>
    </location>
</feature>
<sequence length="544" mass="58006">MVFRSPRAFSAIQTRRSAKSSASTLFIAVVLLSPALALQVAPNSACASLCMDSLTSDASDPNVSNTFGRDVVCKDSDYTKSPVGSKFESCLNCLQGSSASTSNENDQGWFFYNLRFAFNSCIFGTANTTDSISTPCSTSSVCGPLQNAIGDGMGTPTTSGQYSYCTAYDNSFMGGSLDTCRDCLRINNDANYLSNFLVALEAGCTQRPASGMVVGLNSTLFTKNEVAITFPQDSEPSKKHKSLSTGAIVGVAVGCGVLLLILLAIIFICFRKRRNATRLKQLQSPLHERFGAENITAPNSGAFSSPQTSPPLKRESVQMTIAPQVRNFSYSRQQPQASREWQGNSVGTSPAFSTSPPSYSPPISGTMRDSLPAHHAYIPPEYTPSSRHSTSPLFVPPPPPGPPPQPSPQQAPRPVPASHPQRSPSQNMAGRSNLPAAPQPSMTRHGRGSSESVPATIPPPPTLNRNMSSASRLQTNLGARRGFAPSPVVTGVKPIESEDARKARERLYRQGLGGTRAHGPETPVPERPSPESDAGSEELWPGSY</sequence>
<accession>A0A8H7WIA9</accession>
<keyword evidence="3" id="KW-0732">Signal</keyword>
<feature type="compositionally biased region" description="Polar residues" evidence="1">
    <location>
        <begin position="420"/>
        <end position="430"/>
    </location>
</feature>
<proteinExistence type="predicted"/>
<evidence type="ECO:0000256" key="3">
    <source>
        <dbReference type="SAM" id="SignalP"/>
    </source>
</evidence>
<keyword evidence="2" id="KW-0812">Transmembrane</keyword>
<feature type="region of interest" description="Disordered" evidence="1">
    <location>
        <begin position="328"/>
        <end position="544"/>
    </location>
</feature>
<protein>
    <recommendedName>
        <fullName evidence="6">LPXTG-domain-containing protein</fullName>
    </recommendedName>
</protein>
<name>A0A8H7WIA9_9HELO</name>
<feature type="compositionally biased region" description="Low complexity" evidence="1">
    <location>
        <begin position="349"/>
        <end position="364"/>
    </location>
</feature>
<feature type="compositionally biased region" description="Pro residues" evidence="1">
    <location>
        <begin position="394"/>
        <end position="417"/>
    </location>
</feature>
<feature type="compositionally biased region" description="Polar residues" evidence="1">
    <location>
        <begin position="383"/>
        <end position="392"/>
    </location>
</feature>
<gene>
    <name evidence="4" type="ORF">IFR04_001634</name>
</gene>
<evidence type="ECO:0008006" key="6">
    <source>
        <dbReference type="Google" id="ProtNLM"/>
    </source>
</evidence>
<evidence type="ECO:0000313" key="5">
    <source>
        <dbReference type="Proteomes" id="UP000664132"/>
    </source>
</evidence>
<evidence type="ECO:0000256" key="1">
    <source>
        <dbReference type="SAM" id="MobiDB-lite"/>
    </source>
</evidence>
<dbReference type="OrthoDB" id="5426678at2759"/>
<dbReference type="AlphaFoldDB" id="A0A8H7WIA9"/>
<dbReference type="EMBL" id="JAFJYH010000012">
    <property type="protein sequence ID" value="KAG4425267.1"/>
    <property type="molecule type" value="Genomic_DNA"/>
</dbReference>
<keyword evidence="2" id="KW-0472">Membrane</keyword>
<organism evidence="4 5">
    <name type="scientific">Cadophora malorum</name>
    <dbReference type="NCBI Taxonomy" id="108018"/>
    <lineage>
        <taxon>Eukaryota</taxon>
        <taxon>Fungi</taxon>
        <taxon>Dikarya</taxon>
        <taxon>Ascomycota</taxon>
        <taxon>Pezizomycotina</taxon>
        <taxon>Leotiomycetes</taxon>
        <taxon>Helotiales</taxon>
        <taxon>Ploettnerulaceae</taxon>
        <taxon>Cadophora</taxon>
    </lineage>
</organism>
<evidence type="ECO:0000256" key="2">
    <source>
        <dbReference type="SAM" id="Phobius"/>
    </source>
</evidence>
<keyword evidence="5" id="KW-1185">Reference proteome</keyword>
<feature type="compositionally biased region" description="Polar residues" evidence="1">
    <location>
        <begin position="296"/>
        <end position="307"/>
    </location>
</feature>
<reference evidence="4" key="1">
    <citation type="submission" date="2021-02" db="EMBL/GenBank/DDBJ databases">
        <title>Genome sequence Cadophora malorum strain M34.</title>
        <authorList>
            <person name="Stefanovic E."/>
            <person name="Vu D."/>
            <person name="Scully C."/>
            <person name="Dijksterhuis J."/>
            <person name="Roader J."/>
            <person name="Houbraken J."/>
        </authorList>
    </citation>
    <scope>NUCLEOTIDE SEQUENCE</scope>
    <source>
        <strain evidence="4">M34</strain>
    </source>
</reference>
<evidence type="ECO:0000313" key="4">
    <source>
        <dbReference type="EMBL" id="KAG4425267.1"/>
    </source>
</evidence>
<feature type="compositionally biased region" description="Polar residues" evidence="1">
    <location>
        <begin position="463"/>
        <end position="477"/>
    </location>
</feature>
<dbReference type="Proteomes" id="UP000664132">
    <property type="component" value="Unassembled WGS sequence"/>
</dbReference>
<feature type="compositionally biased region" description="Polar residues" evidence="1">
    <location>
        <begin position="328"/>
        <end position="348"/>
    </location>
</feature>
<keyword evidence="2" id="KW-1133">Transmembrane helix</keyword>
<comment type="caution">
    <text evidence="4">The sequence shown here is derived from an EMBL/GenBank/DDBJ whole genome shotgun (WGS) entry which is preliminary data.</text>
</comment>
<feature type="transmembrane region" description="Helical" evidence="2">
    <location>
        <begin position="247"/>
        <end position="270"/>
    </location>
</feature>
<feature type="signal peptide" evidence="3">
    <location>
        <begin position="1"/>
        <end position="37"/>
    </location>
</feature>
<feature type="chain" id="PRO_5034332364" description="LPXTG-domain-containing protein" evidence="3">
    <location>
        <begin position="38"/>
        <end position="544"/>
    </location>
</feature>
<feature type="region of interest" description="Disordered" evidence="1">
    <location>
        <begin position="295"/>
        <end position="315"/>
    </location>
</feature>